<dbReference type="InterPro" id="IPR029058">
    <property type="entry name" value="AB_hydrolase_fold"/>
</dbReference>
<evidence type="ECO:0000313" key="9">
    <source>
        <dbReference type="Proteomes" id="UP000054466"/>
    </source>
</evidence>
<dbReference type="InterPro" id="IPR008758">
    <property type="entry name" value="Peptidase_S28"/>
</dbReference>
<organism evidence="8 9">
    <name type="scientific">Cladophialophora immunda</name>
    <dbReference type="NCBI Taxonomy" id="569365"/>
    <lineage>
        <taxon>Eukaryota</taxon>
        <taxon>Fungi</taxon>
        <taxon>Dikarya</taxon>
        <taxon>Ascomycota</taxon>
        <taxon>Pezizomycotina</taxon>
        <taxon>Eurotiomycetes</taxon>
        <taxon>Chaetothyriomycetidae</taxon>
        <taxon>Chaetothyriales</taxon>
        <taxon>Herpotrichiellaceae</taxon>
        <taxon>Cladophialophora</taxon>
    </lineage>
</organism>
<keyword evidence="9" id="KW-1185">Reference proteome</keyword>
<dbReference type="VEuPathDB" id="FungiDB:PV07_07341"/>
<keyword evidence="2" id="KW-0645">Protease</keyword>
<dbReference type="GO" id="GO:0070008">
    <property type="term" value="F:serine-type exopeptidase activity"/>
    <property type="evidence" value="ECO:0007669"/>
    <property type="project" value="InterPro"/>
</dbReference>
<dbReference type="EMBL" id="KN847043">
    <property type="protein sequence ID" value="KIW27616.1"/>
    <property type="molecule type" value="Genomic_DNA"/>
</dbReference>
<keyword evidence="7" id="KW-0472">Membrane</keyword>
<dbReference type="PANTHER" id="PTHR11010:SF117">
    <property type="entry name" value="SERINE PROTEASE 16"/>
    <property type="match status" value="1"/>
</dbReference>
<evidence type="ECO:0000256" key="3">
    <source>
        <dbReference type="ARBA" id="ARBA00022729"/>
    </source>
</evidence>
<dbReference type="Proteomes" id="UP000054466">
    <property type="component" value="Unassembled WGS sequence"/>
</dbReference>
<dbReference type="Gene3D" id="3.40.50.1820">
    <property type="entry name" value="alpha/beta hydrolase"/>
    <property type="match status" value="2"/>
</dbReference>
<proteinExistence type="inferred from homology"/>
<keyword evidence="7" id="KW-1133">Transmembrane helix</keyword>
<evidence type="ECO:0000256" key="5">
    <source>
        <dbReference type="ARBA" id="ARBA00023180"/>
    </source>
</evidence>
<dbReference type="GO" id="GO:0008239">
    <property type="term" value="F:dipeptidyl-peptidase activity"/>
    <property type="evidence" value="ECO:0007669"/>
    <property type="project" value="TreeGrafter"/>
</dbReference>
<accession>A0A0D1ZI29</accession>
<feature type="compositionally biased region" description="Low complexity" evidence="6">
    <location>
        <begin position="517"/>
        <end position="526"/>
    </location>
</feature>
<gene>
    <name evidence="8" type="ORF">PV07_07341</name>
</gene>
<dbReference type="Pfam" id="PF05577">
    <property type="entry name" value="Peptidase_S28"/>
    <property type="match status" value="1"/>
</dbReference>
<evidence type="ECO:0000256" key="2">
    <source>
        <dbReference type="ARBA" id="ARBA00022670"/>
    </source>
</evidence>
<dbReference type="SUPFAM" id="SSF53474">
    <property type="entry name" value="alpha/beta-Hydrolases"/>
    <property type="match status" value="1"/>
</dbReference>
<dbReference type="PANTHER" id="PTHR11010">
    <property type="entry name" value="PROTEASE S28 PRO-X CARBOXYPEPTIDASE-RELATED"/>
    <property type="match status" value="1"/>
</dbReference>
<reference evidence="8 9" key="1">
    <citation type="submission" date="2015-01" db="EMBL/GenBank/DDBJ databases">
        <title>The Genome Sequence of Cladophialophora immunda CBS83496.</title>
        <authorList>
            <consortium name="The Broad Institute Genomics Platform"/>
            <person name="Cuomo C."/>
            <person name="de Hoog S."/>
            <person name="Gorbushina A."/>
            <person name="Stielow B."/>
            <person name="Teixiera M."/>
            <person name="Abouelleil A."/>
            <person name="Chapman S.B."/>
            <person name="Priest M."/>
            <person name="Young S.K."/>
            <person name="Wortman J."/>
            <person name="Nusbaum C."/>
            <person name="Birren B."/>
        </authorList>
    </citation>
    <scope>NUCLEOTIDE SEQUENCE [LARGE SCALE GENOMIC DNA]</scope>
    <source>
        <strain evidence="8 9">CBS 83496</strain>
    </source>
</reference>
<keyword evidence="3" id="KW-0732">Signal</keyword>
<dbReference type="GeneID" id="27346535"/>
<sequence>MDEACSKMTSIATAKISKGLFCRVAVALVLLILLLGTLAGWMIPTKVPSVVGRLSYGRELLARYPTQNFTMPVDHFHNISRYEPHTNATFQQHYWLDISNYVPGGPVIIHAMGEDNPNYDLEWLQKGILHDIANATGGVAVLWGQRYYPGGYDIVPDHRWTRDNLRFHSTEQALADLAYFAQRATFPGLEDRDLTAPGTPWIILGGSYGGVISAFTRIQYPGLFWGGLSSSGVTTGILDHWRFFDIIRRHAPPECVQAQQQVTNLMDNVYESGNETALSRLKAAFNVSQSSTYPDLAFLLTSPFSAWNQAWHREPFPFTGPGSYCDLLTSETSQYPTTETLRTTARALLTYANKTATPDPTTLYYPLLNLFSHARHSFTFCAGRAVHECLSLARPAPFGWLGCTEGGGFATGYTSGTAGHPHALPLVSHTLSPAYFLDRCRRTYNTTEDEPRLDRLNRYGGVNLSYPRLALSTGELDFYRGLGPLAEFLENGDPNPRLLVGGSDKQSHDDNNDNSDDGSSSSLSGDAAPEIVIEGGFHEWDFPGLFPNETDIAMPQAVKRAKAREVEAVMAWLREWNATRGM</sequence>
<keyword evidence="7" id="KW-0812">Transmembrane</keyword>
<feature type="transmembrane region" description="Helical" evidence="7">
    <location>
        <begin position="20"/>
        <end position="43"/>
    </location>
</feature>
<protein>
    <submittedName>
        <fullName evidence="8">Uncharacterized protein</fullName>
    </submittedName>
</protein>
<keyword evidence="4" id="KW-0378">Hydrolase</keyword>
<evidence type="ECO:0000313" key="8">
    <source>
        <dbReference type="EMBL" id="KIW27616.1"/>
    </source>
</evidence>
<name>A0A0D1ZI29_9EURO</name>
<evidence type="ECO:0000256" key="1">
    <source>
        <dbReference type="ARBA" id="ARBA00011079"/>
    </source>
</evidence>
<feature type="region of interest" description="Disordered" evidence="6">
    <location>
        <begin position="493"/>
        <end position="526"/>
    </location>
</feature>
<dbReference type="HOGENOM" id="CLU_023630_0_0_1"/>
<dbReference type="OrthoDB" id="1735038at2759"/>
<keyword evidence="5" id="KW-0325">Glycoprotein</keyword>
<dbReference type="AlphaFoldDB" id="A0A0D1ZI29"/>
<dbReference type="RefSeq" id="XP_016247832.1">
    <property type="nucleotide sequence ID" value="XM_016394413.1"/>
</dbReference>
<evidence type="ECO:0000256" key="7">
    <source>
        <dbReference type="SAM" id="Phobius"/>
    </source>
</evidence>
<dbReference type="GO" id="GO:0006508">
    <property type="term" value="P:proteolysis"/>
    <property type="evidence" value="ECO:0007669"/>
    <property type="project" value="UniProtKB-KW"/>
</dbReference>
<dbReference type="MEROPS" id="S28.004"/>
<evidence type="ECO:0000256" key="4">
    <source>
        <dbReference type="ARBA" id="ARBA00022801"/>
    </source>
</evidence>
<evidence type="ECO:0000256" key="6">
    <source>
        <dbReference type="SAM" id="MobiDB-lite"/>
    </source>
</evidence>
<comment type="similarity">
    <text evidence="1">Belongs to the peptidase S28 family.</text>
</comment>